<accession>A0A7Y6REB6</accession>
<dbReference type="PANTHER" id="PTHR34387">
    <property type="entry name" value="SLR1258 PROTEIN"/>
    <property type="match status" value="1"/>
</dbReference>
<dbReference type="InterPro" id="IPR016907">
    <property type="entry name" value="UCP029033"/>
</dbReference>
<dbReference type="PANTHER" id="PTHR34387:SF2">
    <property type="entry name" value="SLR1258 PROTEIN"/>
    <property type="match status" value="1"/>
</dbReference>
<dbReference type="AlphaFoldDB" id="A0A7Y6REB6"/>
<evidence type="ECO:0000313" key="2">
    <source>
        <dbReference type="Proteomes" id="UP000589984"/>
    </source>
</evidence>
<name>A0A7Y6REB6_9GAMM</name>
<sequence>MAGSIRNTVVLASAVLLGGLLALGLVVGGSYIKGAAEVWQQSSRSVTVRGLSEREVPADLVLWPFNYSVSANTLSDLERQLSDDEQSIRAFLQGQGFAPEHVSSTPPRITDQFSNQYSGQRPDERYRAEATLLLRSPDVEGVIEAIPSATSLVREGVLLSPSYEYRTEFLFTGLDAIKPEMIAAATADARNAAQQFAEDSGSQVGQIRQATQGYFSIEDLDSYTPQTKRVRVVTTVDYSLQDHSLQD</sequence>
<dbReference type="Pfam" id="PF04402">
    <property type="entry name" value="SIMPL"/>
    <property type="match status" value="1"/>
</dbReference>
<dbReference type="InterPro" id="IPR052022">
    <property type="entry name" value="26kDa_periplasmic_antigen"/>
</dbReference>
<dbReference type="PIRSF" id="PIRSF029033">
    <property type="entry name" value="UCP029033"/>
    <property type="match status" value="1"/>
</dbReference>
<dbReference type="EMBL" id="JABWCV010000016">
    <property type="protein sequence ID" value="NVF15364.1"/>
    <property type="molecule type" value="Genomic_DNA"/>
</dbReference>
<evidence type="ECO:0000313" key="1">
    <source>
        <dbReference type="EMBL" id="NVF15364.1"/>
    </source>
</evidence>
<gene>
    <name evidence="1" type="ORF">HUO07_14440</name>
</gene>
<dbReference type="InterPro" id="IPR007497">
    <property type="entry name" value="SIMPL/DUF541"/>
</dbReference>
<reference evidence="1 2" key="1">
    <citation type="submission" date="2020-06" db="EMBL/GenBank/DDBJ databases">
        <title>Halomonas sp. QX-1 draft genome sequence.</title>
        <authorList>
            <person name="Qiu X."/>
        </authorList>
    </citation>
    <scope>NUCLEOTIDE SEQUENCE [LARGE SCALE GENOMIC DNA]</scope>
    <source>
        <strain evidence="1 2">QX-1</strain>
    </source>
</reference>
<keyword evidence="2" id="KW-1185">Reference proteome</keyword>
<dbReference type="Proteomes" id="UP000589984">
    <property type="component" value="Unassembled WGS sequence"/>
</dbReference>
<protein>
    <submittedName>
        <fullName evidence="1">SIMPL domain-containing protein</fullName>
    </submittedName>
</protein>
<comment type="caution">
    <text evidence="1">The sequence shown here is derived from an EMBL/GenBank/DDBJ whole genome shotgun (WGS) entry which is preliminary data.</text>
</comment>
<dbReference type="GO" id="GO:0006974">
    <property type="term" value="P:DNA damage response"/>
    <property type="evidence" value="ECO:0007669"/>
    <property type="project" value="TreeGrafter"/>
</dbReference>
<proteinExistence type="predicted"/>
<dbReference type="RefSeq" id="WP_176304177.1">
    <property type="nucleotide sequence ID" value="NZ_JABWCV010000016.1"/>
</dbReference>
<organism evidence="1 2">
    <name type="scientific">Vreelandella maris</name>
    <dbReference type="NCBI Taxonomy" id="2729617"/>
    <lineage>
        <taxon>Bacteria</taxon>
        <taxon>Pseudomonadati</taxon>
        <taxon>Pseudomonadota</taxon>
        <taxon>Gammaproteobacteria</taxon>
        <taxon>Oceanospirillales</taxon>
        <taxon>Halomonadaceae</taxon>
        <taxon>Vreelandella</taxon>
    </lineage>
</organism>